<evidence type="ECO:0000313" key="1">
    <source>
        <dbReference type="EMBL" id="TDO95239.1"/>
    </source>
</evidence>
<dbReference type="Proteomes" id="UP000295064">
    <property type="component" value="Unassembled WGS sequence"/>
</dbReference>
<gene>
    <name evidence="1" type="ORF">DFR79_101240</name>
</gene>
<sequence>MVKNCYICGDLTKNDSGLCDYCQEENQYKLRQIKDFLWDHPNSTVKKIHKETGVDEKLIRKYIREDKFVISNTIEYDQD</sequence>
<evidence type="ECO:0000313" key="2">
    <source>
        <dbReference type="Proteomes" id="UP000295064"/>
    </source>
</evidence>
<dbReference type="EMBL" id="SNWX01000001">
    <property type="protein sequence ID" value="TDO95239.1"/>
    <property type="molecule type" value="Genomic_DNA"/>
</dbReference>
<dbReference type="AlphaFoldDB" id="A0A4R6M5F6"/>
<name>A0A4R6M5F6_9FIRM</name>
<organism evidence="1 2">
    <name type="scientific">Halanaerobium saccharolyticum</name>
    <dbReference type="NCBI Taxonomy" id="43595"/>
    <lineage>
        <taxon>Bacteria</taxon>
        <taxon>Bacillati</taxon>
        <taxon>Bacillota</taxon>
        <taxon>Clostridia</taxon>
        <taxon>Halanaerobiales</taxon>
        <taxon>Halanaerobiaceae</taxon>
        <taxon>Halanaerobium</taxon>
    </lineage>
</organism>
<comment type="caution">
    <text evidence="1">The sequence shown here is derived from an EMBL/GenBank/DDBJ whole genome shotgun (WGS) entry which is preliminary data.</text>
</comment>
<protein>
    <recommendedName>
        <fullName evidence="3">Flagellar operon protein (TIGR03826 family)</fullName>
    </recommendedName>
</protein>
<accession>A0A4R6M5F6</accession>
<proteinExistence type="predicted"/>
<reference evidence="1 2" key="1">
    <citation type="submission" date="2019-03" db="EMBL/GenBank/DDBJ databases">
        <title>Subsurface microbial communities from deep shales in Ohio and West Virginia, USA.</title>
        <authorList>
            <person name="Wrighton K."/>
        </authorList>
    </citation>
    <scope>NUCLEOTIDE SEQUENCE [LARGE SCALE GENOMIC DNA]</scope>
    <source>
        <strain evidence="1 2">MA284_T2</strain>
    </source>
</reference>
<dbReference type="RefSeq" id="WP_133513669.1">
    <property type="nucleotide sequence ID" value="NZ_SNWX01000001.1"/>
</dbReference>
<evidence type="ECO:0008006" key="3">
    <source>
        <dbReference type="Google" id="ProtNLM"/>
    </source>
</evidence>
<dbReference type="OrthoDB" id="1739831at2"/>